<evidence type="ECO:0000313" key="2">
    <source>
        <dbReference type="Proteomes" id="UP000008372"/>
    </source>
</evidence>
<dbReference type="EMBL" id="BAEK01000077">
    <property type="protein sequence ID" value="GAC07180.1"/>
    <property type="molecule type" value="Genomic_DNA"/>
</dbReference>
<sequence>MLRWLIKILFLELISYLYTVAESEAHVVMYLAYAYLNN</sequence>
<gene>
    <name evidence="1" type="ORF">GAGA_4355</name>
</gene>
<keyword evidence="2" id="KW-1185">Reference proteome</keyword>
<proteinExistence type="predicted"/>
<accession>A0ABQ0ID26</accession>
<organism evidence="1 2">
    <name type="scientific">Paraglaciecola agarilytica NO2</name>
    <dbReference type="NCBI Taxonomy" id="1125747"/>
    <lineage>
        <taxon>Bacteria</taxon>
        <taxon>Pseudomonadati</taxon>
        <taxon>Pseudomonadota</taxon>
        <taxon>Gammaproteobacteria</taxon>
        <taxon>Alteromonadales</taxon>
        <taxon>Alteromonadaceae</taxon>
        <taxon>Paraglaciecola</taxon>
    </lineage>
</organism>
<dbReference type="Proteomes" id="UP000008372">
    <property type="component" value="Unassembled WGS sequence"/>
</dbReference>
<evidence type="ECO:0000313" key="1">
    <source>
        <dbReference type="EMBL" id="GAC07180.1"/>
    </source>
</evidence>
<reference evidence="1 2" key="1">
    <citation type="journal article" date="2014" name="Environ. Microbiol.">
        <title>Comparative genomics of the marine bacterial genus Glaciecola reveals the high degree of genomic diversity and genomic characteristic for cold adaptation.</title>
        <authorList>
            <person name="Qin Q.L."/>
            <person name="Xie B.B."/>
            <person name="Yu Y."/>
            <person name="Shu Y.L."/>
            <person name="Rong J.C."/>
            <person name="Zhang Y.J."/>
            <person name="Zhao D.L."/>
            <person name="Chen X.L."/>
            <person name="Zhang X.Y."/>
            <person name="Chen B."/>
            <person name="Zhou B.C."/>
            <person name="Zhang Y.Z."/>
        </authorList>
    </citation>
    <scope>NUCLEOTIDE SEQUENCE [LARGE SCALE GENOMIC DNA]</scope>
    <source>
        <strain evidence="1 2">NO2</strain>
    </source>
</reference>
<comment type="caution">
    <text evidence="1">The sequence shown here is derived from an EMBL/GenBank/DDBJ whole genome shotgun (WGS) entry which is preliminary data.</text>
</comment>
<name>A0ABQ0ID26_9ALTE</name>
<protein>
    <submittedName>
        <fullName evidence="1">Uncharacterized protein</fullName>
    </submittedName>
</protein>